<evidence type="ECO:0000256" key="2">
    <source>
        <dbReference type="PROSITE-ProRule" id="PRU00169"/>
    </source>
</evidence>
<evidence type="ECO:0000256" key="1">
    <source>
        <dbReference type="ARBA" id="ARBA00022553"/>
    </source>
</evidence>
<feature type="modified residue" description="4-aspartylphosphate" evidence="2">
    <location>
        <position position="38"/>
    </location>
</feature>
<name>V4PF94_9CAUL</name>
<dbReference type="GO" id="GO:0000160">
    <property type="term" value="P:phosphorelay signal transduction system"/>
    <property type="evidence" value="ECO:0007669"/>
    <property type="project" value="InterPro"/>
</dbReference>
<dbReference type="PATRIC" id="fig|1121022.4.peg.1472"/>
<dbReference type="PROSITE" id="PS50110">
    <property type="entry name" value="RESPONSE_REGULATORY"/>
    <property type="match status" value="1"/>
</dbReference>
<dbReference type="eggNOG" id="COG3706">
    <property type="taxonomic scope" value="Bacteria"/>
</dbReference>
<feature type="domain" description="Response regulatory" evidence="3">
    <location>
        <begin position="1"/>
        <end position="105"/>
    </location>
</feature>
<evidence type="ECO:0000259" key="3">
    <source>
        <dbReference type="PROSITE" id="PS50110"/>
    </source>
</evidence>
<organism evidence="4 5">
    <name type="scientific">Asticcacaulis benevestitus DSM 16100 = ATCC BAA-896</name>
    <dbReference type="NCBI Taxonomy" id="1121022"/>
    <lineage>
        <taxon>Bacteria</taxon>
        <taxon>Pseudomonadati</taxon>
        <taxon>Pseudomonadota</taxon>
        <taxon>Alphaproteobacteria</taxon>
        <taxon>Caulobacterales</taxon>
        <taxon>Caulobacteraceae</taxon>
        <taxon>Asticcacaulis</taxon>
    </lineage>
</organism>
<dbReference type="Proteomes" id="UP000017837">
    <property type="component" value="Unassembled WGS sequence"/>
</dbReference>
<dbReference type="InterPro" id="IPR050595">
    <property type="entry name" value="Bact_response_regulator"/>
</dbReference>
<dbReference type="STRING" id="1121022.GCA_000376105_02861"/>
<evidence type="ECO:0000313" key="4">
    <source>
        <dbReference type="EMBL" id="ESQ92627.1"/>
    </source>
</evidence>
<gene>
    <name evidence="4" type="ORF">ABENE_07355</name>
</gene>
<keyword evidence="1 2" id="KW-0597">Phosphoprotein</keyword>
<comment type="caution">
    <text evidence="4">The sequence shown here is derived from an EMBL/GenBank/DDBJ whole genome shotgun (WGS) entry which is preliminary data.</text>
</comment>
<proteinExistence type="predicted"/>
<dbReference type="PANTHER" id="PTHR44591">
    <property type="entry name" value="STRESS RESPONSE REGULATOR PROTEIN 1"/>
    <property type="match status" value="1"/>
</dbReference>
<dbReference type="AlphaFoldDB" id="V4PF94"/>
<sequence>MFYRSTLEDAGFEVAEASNGLEGLEMAMMSHFDLVVVDINMPKMDGYEMIRELRRNPDLVSLPVITISTESGRSDERMAFKCGANYYIVKPADPTDLALTANMLTGVRV</sequence>
<reference evidence="4 5" key="1">
    <citation type="journal article" date="2014" name="Nature">
        <title>Sequential evolution of bacterial morphology by co-option of a developmental regulator.</title>
        <authorList>
            <person name="Jiang C."/>
            <person name="Brown P.J."/>
            <person name="Ducret A."/>
            <person name="Brun Y.V."/>
        </authorList>
    </citation>
    <scope>NUCLEOTIDE SEQUENCE [LARGE SCALE GENOMIC DNA]</scope>
    <source>
        <strain evidence="4 5">DSM 16100</strain>
    </source>
</reference>
<dbReference type="InterPro" id="IPR001789">
    <property type="entry name" value="Sig_transdc_resp-reg_receiver"/>
</dbReference>
<dbReference type="EMBL" id="AWGB01000011">
    <property type="protein sequence ID" value="ESQ92627.1"/>
    <property type="molecule type" value="Genomic_DNA"/>
</dbReference>
<dbReference type="Pfam" id="PF00072">
    <property type="entry name" value="Response_reg"/>
    <property type="match status" value="1"/>
</dbReference>
<dbReference type="SUPFAM" id="SSF52172">
    <property type="entry name" value="CheY-like"/>
    <property type="match status" value="1"/>
</dbReference>
<dbReference type="PANTHER" id="PTHR44591:SF25">
    <property type="entry name" value="CHEMOTAXIS TWO-COMPONENT RESPONSE REGULATOR"/>
    <property type="match status" value="1"/>
</dbReference>
<dbReference type="InterPro" id="IPR011006">
    <property type="entry name" value="CheY-like_superfamily"/>
</dbReference>
<dbReference type="Gene3D" id="3.40.50.2300">
    <property type="match status" value="1"/>
</dbReference>
<evidence type="ECO:0000313" key="5">
    <source>
        <dbReference type="Proteomes" id="UP000017837"/>
    </source>
</evidence>
<keyword evidence="5" id="KW-1185">Reference proteome</keyword>
<accession>V4PF94</accession>
<dbReference type="SMART" id="SM00448">
    <property type="entry name" value="REC"/>
    <property type="match status" value="1"/>
</dbReference>
<protein>
    <recommendedName>
        <fullName evidence="3">Response regulatory domain-containing protein</fullName>
    </recommendedName>
</protein>